<dbReference type="InterPro" id="IPR050109">
    <property type="entry name" value="HTH-type_TetR-like_transc_reg"/>
</dbReference>
<evidence type="ECO:0000259" key="5">
    <source>
        <dbReference type="PROSITE" id="PS50977"/>
    </source>
</evidence>
<feature type="DNA-binding region" description="H-T-H motif" evidence="4">
    <location>
        <begin position="43"/>
        <end position="62"/>
    </location>
</feature>
<dbReference type="RefSeq" id="WP_101554302.1">
    <property type="nucleotide sequence ID" value="NZ_FXYY01000005.1"/>
</dbReference>
<evidence type="ECO:0000256" key="4">
    <source>
        <dbReference type="PROSITE-ProRule" id="PRU00335"/>
    </source>
</evidence>
<dbReference type="Proteomes" id="UP000234641">
    <property type="component" value="Unassembled WGS sequence"/>
</dbReference>
<dbReference type="GO" id="GO:0000976">
    <property type="term" value="F:transcription cis-regulatory region binding"/>
    <property type="evidence" value="ECO:0007669"/>
    <property type="project" value="TreeGrafter"/>
</dbReference>
<dbReference type="Pfam" id="PF00440">
    <property type="entry name" value="TetR_N"/>
    <property type="match status" value="1"/>
</dbReference>
<evidence type="ECO:0000256" key="2">
    <source>
        <dbReference type="ARBA" id="ARBA00023125"/>
    </source>
</evidence>
<dbReference type="AlphaFoldDB" id="A0A2H1IMZ0"/>
<name>A0A2H1IMZ0_BRELN</name>
<dbReference type="SUPFAM" id="SSF46689">
    <property type="entry name" value="Homeodomain-like"/>
    <property type="match status" value="1"/>
</dbReference>
<dbReference type="PANTHER" id="PTHR30055">
    <property type="entry name" value="HTH-TYPE TRANSCRIPTIONAL REGULATOR RUTR"/>
    <property type="match status" value="1"/>
</dbReference>
<protein>
    <submittedName>
        <fullName evidence="6">Transcriptional regulator, TetR family</fullName>
    </submittedName>
</protein>
<dbReference type="InterPro" id="IPR001647">
    <property type="entry name" value="HTH_TetR"/>
</dbReference>
<evidence type="ECO:0000256" key="3">
    <source>
        <dbReference type="ARBA" id="ARBA00023163"/>
    </source>
</evidence>
<reference evidence="6 7" key="1">
    <citation type="submission" date="2017-03" db="EMBL/GenBank/DDBJ databases">
        <authorList>
            <person name="Afonso C.L."/>
            <person name="Miller P.J."/>
            <person name="Scott M.A."/>
            <person name="Spackman E."/>
            <person name="Goraichik I."/>
            <person name="Dimitrov K.M."/>
            <person name="Suarez D.L."/>
            <person name="Swayne D.E."/>
        </authorList>
    </citation>
    <scope>NUCLEOTIDE SEQUENCE [LARGE SCALE GENOMIC DNA]</scope>
    <source>
        <strain evidence="6 7">ATCC 9172</strain>
    </source>
</reference>
<dbReference type="GO" id="GO:0003700">
    <property type="term" value="F:DNA-binding transcription factor activity"/>
    <property type="evidence" value="ECO:0007669"/>
    <property type="project" value="TreeGrafter"/>
</dbReference>
<feature type="domain" description="HTH tetR-type" evidence="5">
    <location>
        <begin position="20"/>
        <end position="80"/>
    </location>
</feature>
<organism evidence="6 7">
    <name type="scientific">Brevibacterium linens ATCC 9172</name>
    <dbReference type="NCBI Taxonomy" id="1255617"/>
    <lineage>
        <taxon>Bacteria</taxon>
        <taxon>Bacillati</taxon>
        <taxon>Actinomycetota</taxon>
        <taxon>Actinomycetes</taxon>
        <taxon>Micrococcales</taxon>
        <taxon>Brevibacteriaceae</taxon>
        <taxon>Brevibacterium</taxon>
    </lineage>
</organism>
<dbReference type="PANTHER" id="PTHR30055:SF238">
    <property type="entry name" value="MYCOFACTOCIN BIOSYNTHESIS TRANSCRIPTIONAL REGULATOR MFTR-RELATED"/>
    <property type="match status" value="1"/>
</dbReference>
<dbReference type="EMBL" id="FXYY01000005">
    <property type="protein sequence ID" value="SMX76585.1"/>
    <property type="molecule type" value="Genomic_DNA"/>
</dbReference>
<dbReference type="Gene3D" id="1.10.357.10">
    <property type="entry name" value="Tetracycline Repressor, domain 2"/>
    <property type="match status" value="1"/>
</dbReference>
<dbReference type="PROSITE" id="PS50977">
    <property type="entry name" value="HTH_TETR_2"/>
    <property type="match status" value="1"/>
</dbReference>
<accession>A0A2H1IMZ0</accession>
<dbReference type="InterPro" id="IPR009057">
    <property type="entry name" value="Homeodomain-like_sf"/>
</dbReference>
<proteinExistence type="predicted"/>
<keyword evidence="3" id="KW-0804">Transcription</keyword>
<keyword evidence="2 4" id="KW-0238">DNA-binding</keyword>
<evidence type="ECO:0000313" key="6">
    <source>
        <dbReference type="EMBL" id="SMX76585.1"/>
    </source>
</evidence>
<keyword evidence="1" id="KW-0805">Transcription regulation</keyword>
<evidence type="ECO:0000313" key="7">
    <source>
        <dbReference type="Proteomes" id="UP000234641"/>
    </source>
</evidence>
<sequence>MSSQTETPQPARSLRERRKEQTQAELVAGVLDVIDSLGFEKLTIERISRAAGVSRGTVYAHFPGGLTELVSAAYAQIGCLIVETTTAHIEAADTWCDELIAHARAMFDFAANSRSGHFYNVSGPAFIATGEARGIGSGTSLMMIADTLDRAQEQGRLRLQIAPDALAILLVGAIREAATEVAGGAADPGQEIAAFAALVSGLAKVA</sequence>
<gene>
    <name evidence="6" type="ORF">BLIN9172_01272</name>
</gene>
<evidence type="ECO:0000256" key="1">
    <source>
        <dbReference type="ARBA" id="ARBA00023015"/>
    </source>
</evidence>